<feature type="transmembrane region" description="Helical" evidence="1">
    <location>
        <begin position="413"/>
        <end position="436"/>
    </location>
</feature>
<reference evidence="2 3" key="1">
    <citation type="submission" date="2019-02" db="EMBL/GenBank/DDBJ databases">
        <title>Deep-cultivation of Planctomycetes and their phenomic and genomic characterization uncovers novel biology.</title>
        <authorList>
            <person name="Wiegand S."/>
            <person name="Jogler M."/>
            <person name="Boedeker C."/>
            <person name="Pinto D."/>
            <person name="Vollmers J."/>
            <person name="Rivas-Marin E."/>
            <person name="Kohn T."/>
            <person name="Peeters S.H."/>
            <person name="Heuer A."/>
            <person name="Rast P."/>
            <person name="Oberbeckmann S."/>
            <person name="Bunk B."/>
            <person name="Jeske O."/>
            <person name="Meyerdierks A."/>
            <person name="Storesund J.E."/>
            <person name="Kallscheuer N."/>
            <person name="Luecker S."/>
            <person name="Lage O.M."/>
            <person name="Pohl T."/>
            <person name="Merkel B.J."/>
            <person name="Hornburger P."/>
            <person name="Mueller R.-W."/>
            <person name="Bruemmer F."/>
            <person name="Labrenz M."/>
            <person name="Spormann A.M."/>
            <person name="Op Den Camp H."/>
            <person name="Overmann J."/>
            <person name="Amann R."/>
            <person name="Jetten M.S.M."/>
            <person name="Mascher T."/>
            <person name="Medema M.H."/>
            <person name="Devos D.P."/>
            <person name="Kaster A.-K."/>
            <person name="Ovreas L."/>
            <person name="Rohde M."/>
            <person name="Galperin M.Y."/>
            <person name="Jogler C."/>
        </authorList>
    </citation>
    <scope>NUCLEOTIDE SEQUENCE [LARGE SCALE GENOMIC DNA]</scope>
    <source>
        <strain evidence="2 3">CA54</strain>
    </source>
</reference>
<feature type="transmembrane region" description="Helical" evidence="1">
    <location>
        <begin position="315"/>
        <end position="335"/>
    </location>
</feature>
<dbReference type="Pfam" id="PF13687">
    <property type="entry name" value="DUF4153"/>
    <property type="match status" value="1"/>
</dbReference>
<feature type="transmembrane region" description="Helical" evidence="1">
    <location>
        <begin position="380"/>
        <end position="401"/>
    </location>
</feature>
<dbReference type="AlphaFoldDB" id="A0A5C6B644"/>
<feature type="transmembrane region" description="Helical" evidence="1">
    <location>
        <begin position="39"/>
        <end position="58"/>
    </location>
</feature>
<comment type="caution">
    <text evidence="2">The sequence shown here is derived from an EMBL/GenBank/DDBJ whole genome shotgun (WGS) entry which is preliminary data.</text>
</comment>
<evidence type="ECO:0000313" key="2">
    <source>
        <dbReference type="EMBL" id="TWU07237.1"/>
    </source>
</evidence>
<sequence length="548" mass="61621">MNGQQEPAQPDDALVIETFHDDPVTTPAERAPGTKQSSLRWVELIGVFLLIVLCDVTIYHGQGFAGYAALFLIAPVLLWVSSNRRSGGPAFWIVSFMMLALAAKMLWCGSNALVAVGFALIVAFAMTLVGLCPYVLEMLFFALQTAQAGFYGIVRFGRQLNRLGPIIPRAGWVSIVLPLLAFLVFSWIFVLANPDLNVWFGQGMTQLFKSVQVWVEQYSPDPLQIGFWAAVLWIALGLLRPVIVDSQVFSSTGETPTDEPPEAIDADLYPALRNTLVTVVVLFGVYLVFEFQSMWFHEFPPGFHYSGYAHEGAAWLTAALALATIMLSLVFRGDILRERRVGSLRRLAWLWSIENMLLAASVYNRLFIYIGFNGMSRMRIVGLFGMTAVVVGFLLVIWKIARNRNLFWLARRHLWTLAIALYLLALTPLDTLVVGYNVRRILDGDPAPSVQISVHPINSEGILQLQPLLNSDNEIIREGVRALLALHQSEAESTATRRSALGWTTYQIADEIALEEFRRNQEAWQQYTDPQVRQAALDRFHKYAYQWF</sequence>
<keyword evidence="1" id="KW-1133">Transmembrane helix</keyword>
<proteinExistence type="predicted"/>
<feature type="transmembrane region" description="Helical" evidence="1">
    <location>
        <begin position="170"/>
        <end position="190"/>
    </location>
</feature>
<keyword evidence="1" id="KW-0812">Transmembrane</keyword>
<feature type="transmembrane region" description="Helical" evidence="1">
    <location>
        <begin position="347"/>
        <end position="368"/>
    </location>
</feature>
<feature type="transmembrane region" description="Helical" evidence="1">
    <location>
        <begin position="89"/>
        <end position="107"/>
    </location>
</feature>
<feature type="transmembrane region" description="Helical" evidence="1">
    <location>
        <begin position="64"/>
        <end position="82"/>
    </location>
</feature>
<dbReference type="EMBL" id="SJPP01000003">
    <property type="protein sequence ID" value="TWU07237.1"/>
    <property type="molecule type" value="Genomic_DNA"/>
</dbReference>
<evidence type="ECO:0000256" key="1">
    <source>
        <dbReference type="SAM" id="Phobius"/>
    </source>
</evidence>
<protein>
    <submittedName>
        <fullName evidence="2">Uncharacterized protein</fullName>
    </submittedName>
</protein>
<feature type="transmembrane region" description="Helical" evidence="1">
    <location>
        <begin position="113"/>
        <end position="136"/>
    </location>
</feature>
<dbReference type="InterPro" id="IPR025291">
    <property type="entry name" value="DUF4153"/>
</dbReference>
<organism evidence="2 3">
    <name type="scientific">Symmachiella macrocystis</name>
    <dbReference type="NCBI Taxonomy" id="2527985"/>
    <lineage>
        <taxon>Bacteria</taxon>
        <taxon>Pseudomonadati</taxon>
        <taxon>Planctomycetota</taxon>
        <taxon>Planctomycetia</taxon>
        <taxon>Planctomycetales</taxon>
        <taxon>Planctomycetaceae</taxon>
        <taxon>Symmachiella</taxon>
    </lineage>
</organism>
<gene>
    <name evidence="2" type="ORF">CA54_56420</name>
</gene>
<name>A0A5C6B644_9PLAN</name>
<keyword evidence="1" id="KW-0472">Membrane</keyword>
<feature type="transmembrane region" description="Helical" evidence="1">
    <location>
        <begin position="276"/>
        <end position="295"/>
    </location>
</feature>
<keyword evidence="3" id="KW-1185">Reference proteome</keyword>
<feature type="transmembrane region" description="Helical" evidence="1">
    <location>
        <begin position="225"/>
        <end position="243"/>
    </location>
</feature>
<accession>A0A5C6B644</accession>
<dbReference type="RefSeq" id="WP_146374033.1">
    <property type="nucleotide sequence ID" value="NZ_SJPP01000003.1"/>
</dbReference>
<dbReference type="OrthoDB" id="230726at2"/>
<dbReference type="Proteomes" id="UP000320735">
    <property type="component" value="Unassembled WGS sequence"/>
</dbReference>
<evidence type="ECO:0000313" key="3">
    <source>
        <dbReference type="Proteomes" id="UP000320735"/>
    </source>
</evidence>